<evidence type="ECO:0000256" key="1">
    <source>
        <dbReference type="ARBA" id="ARBA00005912"/>
    </source>
</evidence>
<comment type="caution">
    <text evidence="4">The sequence shown here is derived from an EMBL/GenBank/DDBJ whole genome shotgun (WGS) entry which is preliminary data.</text>
</comment>
<reference evidence="4" key="1">
    <citation type="journal article" date="2014" name="Front. Microbiol.">
        <title>High frequency of phylogenetically diverse reductive dehalogenase-homologous genes in deep subseafloor sedimentary metagenomes.</title>
        <authorList>
            <person name="Kawai M."/>
            <person name="Futagami T."/>
            <person name="Toyoda A."/>
            <person name="Takaki Y."/>
            <person name="Nishi S."/>
            <person name="Hori S."/>
            <person name="Arai W."/>
            <person name="Tsubouchi T."/>
            <person name="Morono Y."/>
            <person name="Uchiyama I."/>
            <person name="Ito T."/>
            <person name="Fujiyama A."/>
            <person name="Inagaki F."/>
            <person name="Takami H."/>
        </authorList>
    </citation>
    <scope>NUCLEOTIDE SEQUENCE</scope>
    <source>
        <strain evidence="4">Expedition CK06-06</strain>
    </source>
</reference>
<protein>
    <recommendedName>
        <fullName evidence="3">Ribosome recycling factor domain-containing protein</fullName>
    </recommendedName>
</protein>
<dbReference type="AlphaFoldDB" id="X1BJE9"/>
<dbReference type="GO" id="GO:0006412">
    <property type="term" value="P:translation"/>
    <property type="evidence" value="ECO:0007669"/>
    <property type="project" value="UniProtKB-KW"/>
</dbReference>
<proteinExistence type="inferred from homology"/>
<dbReference type="GO" id="GO:0043023">
    <property type="term" value="F:ribosomal large subunit binding"/>
    <property type="evidence" value="ECO:0007669"/>
    <property type="project" value="TreeGrafter"/>
</dbReference>
<keyword evidence="2" id="KW-0648">Protein biosynthesis</keyword>
<dbReference type="Pfam" id="PF01765">
    <property type="entry name" value="RRF"/>
    <property type="match status" value="1"/>
</dbReference>
<dbReference type="EMBL" id="BART01000426">
    <property type="protein sequence ID" value="GAG72196.1"/>
    <property type="molecule type" value="Genomic_DNA"/>
</dbReference>
<dbReference type="InterPro" id="IPR023584">
    <property type="entry name" value="Ribosome_recyc_fac_dom"/>
</dbReference>
<evidence type="ECO:0000259" key="3">
    <source>
        <dbReference type="Pfam" id="PF01765"/>
    </source>
</evidence>
<gene>
    <name evidence="4" type="ORF">S01H4_02070</name>
</gene>
<dbReference type="Gene3D" id="1.10.132.20">
    <property type="entry name" value="Ribosome-recycling factor"/>
    <property type="match status" value="1"/>
</dbReference>
<name>X1BJE9_9ZZZZ</name>
<feature type="non-terminal residue" evidence="4">
    <location>
        <position position="66"/>
    </location>
</feature>
<dbReference type="PANTHER" id="PTHR20982">
    <property type="entry name" value="RIBOSOME RECYCLING FACTOR"/>
    <property type="match status" value="1"/>
</dbReference>
<evidence type="ECO:0000313" key="4">
    <source>
        <dbReference type="EMBL" id="GAG72196.1"/>
    </source>
</evidence>
<organism evidence="4">
    <name type="scientific">marine sediment metagenome</name>
    <dbReference type="NCBI Taxonomy" id="412755"/>
    <lineage>
        <taxon>unclassified sequences</taxon>
        <taxon>metagenomes</taxon>
        <taxon>ecological metagenomes</taxon>
    </lineage>
</organism>
<feature type="domain" description="Ribosome recycling factor" evidence="3">
    <location>
        <begin position="21"/>
        <end position="66"/>
    </location>
</feature>
<evidence type="ECO:0000256" key="2">
    <source>
        <dbReference type="ARBA" id="ARBA00022917"/>
    </source>
</evidence>
<dbReference type="InterPro" id="IPR002661">
    <property type="entry name" value="Ribosome_recyc_fac"/>
</dbReference>
<accession>X1BJE9</accession>
<comment type="similarity">
    <text evidence="1">Belongs to the RRF family.</text>
</comment>
<dbReference type="InterPro" id="IPR036191">
    <property type="entry name" value="RRF_sf"/>
</dbReference>
<sequence length="66" mass="7291">MIDDVLIDAEHRMKGAIKTIKQEFSTVRTGRASVSLLDKVTIDYYGVETSLNQLASLSAPDPRLIV</sequence>
<dbReference type="SUPFAM" id="SSF55194">
    <property type="entry name" value="Ribosome recycling factor, RRF"/>
    <property type="match status" value="1"/>
</dbReference>
<dbReference type="PANTHER" id="PTHR20982:SF3">
    <property type="entry name" value="MITOCHONDRIAL RIBOSOME RECYCLING FACTOR PSEUDO 1"/>
    <property type="match status" value="1"/>
</dbReference>